<dbReference type="GO" id="GO:0006310">
    <property type="term" value="P:DNA recombination"/>
    <property type="evidence" value="ECO:0007669"/>
    <property type="project" value="UniProtKB-KW"/>
</dbReference>
<gene>
    <name evidence="6" type="ORF">CLG85_06650</name>
</gene>
<dbReference type="PROSITE" id="PS51898">
    <property type="entry name" value="TYR_RECOMBINASE"/>
    <property type="match status" value="1"/>
</dbReference>
<protein>
    <recommendedName>
        <fullName evidence="5">Tyr recombinase domain-containing protein</fullName>
    </recommendedName>
</protein>
<sequence>MSERAGPETSTESYQDIVDRLNAADPPGSARARKAARIARRVQWMCRQASWAPETTRASLAAARAFFAANQPATFQLTSGTYAVYRSEVLSVLKPEPVRKGRYILQMTGIYREVHDLTVQVGLPPAFRWRSSPLLWYLHEQEITPAEVTSDTLMDFYRFSLDAEQLSEDRARRRALDAAKYISLMADHPAFAAFGFSPVAIAFPNRSIKYDVPPGIADTLLKDFDARVVPWARGEVSNQGEAWGDYIARLDAAEVPAPASDKKAAWKASQAYQSLMATEEQLSRGAATGFLPSSRRWVPATIQSRRDLCATCAKVMYEAGGFHIETIEELTDPEIVEAIAKRLLARRSETNPQSAYASIIMTFVTTLAKDFVARPQADLDKLRAMKERYGRKRKGIAPKNKEILRKFTDPRIQALVDMPDRILRDVNRQVQHRREAHRRAQGELPRPAETFDVPLVQKVMLALAAHIMLARAPRRSNLAGLRLEWIRWREGLATLEIPPQFVKARREQDGPLLIPLNDRTSRLLDQYLTALRPKVLHREDAQNPYLFPSPPHAGQQRLGGYYATLPDRLVDEVHERVGVRINPHLWRHLLGWIWLKEDPDKLPAVQKLLGHKSIQTTIDYYADIDESVALKEWIGYLDGKKTKV</sequence>
<dbReference type="AlphaFoldDB" id="A0A2A3JXM7"/>
<comment type="caution">
    <text evidence="6">The sequence shown here is derived from an EMBL/GenBank/DDBJ whole genome shotgun (WGS) entry which is preliminary data.</text>
</comment>
<dbReference type="Gene3D" id="1.10.443.10">
    <property type="entry name" value="Intergrase catalytic core"/>
    <property type="match status" value="1"/>
</dbReference>
<dbReference type="InterPro" id="IPR013762">
    <property type="entry name" value="Integrase-like_cat_sf"/>
</dbReference>
<keyword evidence="3" id="KW-0238">DNA-binding</keyword>
<dbReference type="PANTHER" id="PTHR30349">
    <property type="entry name" value="PHAGE INTEGRASE-RELATED"/>
    <property type="match status" value="1"/>
</dbReference>
<accession>A0A2A3JXM7</accession>
<dbReference type="Pfam" id="PF00589">
    <property type="entry name" value="Phage_integrase"/>
    <property type="match status" value="1"/>
</dbReference>
<dbReference type="PANTHER" id="PTHR30349:SF41">
    <property type="entry name" value="INTEGRASE_RECOMBINASE PROTEIN MJ0367-RELATED"/>
    <property type="match status" value="1"/>
</dbReference>
<dbReference type="EMBL" id="NTHN01000084">
    <property type="protein sequence ID" value="PBD19946.1"/>
    <property type="molecule type" value="Genomic_DNA"/>
</dbReference>
<keyword evidence="2" id="KW-0229">DNA integration</keyword>
<dbReference type="SUPFAM" id="SSF56349">
    <property type="entry name" value="DNA breaking-rejoining enzymes"/>
    <property type="match status" value="1"/>
</dbReference>
<dbReference type="OrthoDB" id="9803188at2"/>
<organism evidence="6">
    <name type="scientific">Alloyangia mangrovi</name>
    <dbReference type="NCBI Taxonomy" id="1779329"/>
    <lineage>
        <taxon>Bacteria</taxon>
        <taxon>Pseudomonadati</taxon>
        <taxon>Pseudomonadota</taxon>
        <taxon>Alphaproteobacteria</taxon>
        <taxon>Rhodobacterales</taxon>
        <taxon>Roseobacteraceae</taxon>
        <taxon>Alloyangia</taxon>
    </lineage>
</organism>
<evidence type="ECO:0000256" key="1">
    <source>
        <dbReference type="ARBA" id="ARBA00008857"/>
    </source>
</evidence>
<keyword evidence="4" id="KW-0233">DNA recombination</keyword>
<dbReference type="InterPro" id="IPR002104">
    <property type="entry name" value="Integrase_catalytic"/>
</dbReference>
<name>A0A2A3JXM7_9RHOB</name>
<dbReference type="InterPro" id="IPR011010">
    <property type="entry name" value="DNA_brk_join_enz"/>
</dbReference>
<proteinExistence type="inferred from homology"/>
<evidence type="ECO:0000256" key="2">
    <source>
        <dbReference type="ARBA" id="ARBA00022908"/>
    </source>
</evidence>
<dbReference type="CDD" id="cd00397">
    <property type="entry name" value="DNA_BRE_C"/>
    <property type="match status" value="1"/>
</dbReference>
<dbReference type="InterPro" id="IPR050090">
    <property type="entry name" value="Tyrosine_recombinase_XerCD"/>
</dbReference>
<evidence type="ECO:0000313" key="6">
    <source>
        <dbReference type="EMBL" id="PBD19946.1"/>
    </source>
</evidence>
<evidence type="ECO:0000256" key="3">
    <source>
        <dbReference type="ARBA" id="ARBA00023125"/>
    </source>
</evidence>
<comment type="similarity">
    <text evidence="1">Belongs to the 'phage' integrase family.</text>
</comment>
<evidence type="ECO:0000256" key="4">
    <source>
        <dbReference type="ARBA" id="ARBA00023172"/>
    </source>
</evidence>
<evidence type="ECO:0000259" key="5">
    <source>
        <dbReference type="PROSITE" id="PS51898"/>
    </source>
</evidence>
<dbReference type="GO" id="GO:0003677">
    <property type="term" value="F:DNA binding"/>
    <property type="evidence" value="ECO:0007669"/>
    <property type="project" value="UniProtKB-KW"/>
</dbReference>
<reference evidence="6" key="1">
    <citation type="submission" date="2017-09" db="EMBL/GenBank/DDBJ databases">
        <title>Yangia sp. SAOS 153D whole genome sequencing.</title>
        <authorList>
            <person name="Verma A."/>
            <person name="Krishnamurthi S."/>
        </authorList>
    </citation>
    <scope>NUCLEOTIDE SEQUENCE [LARGE SCALE GENOMIC DNA]</scope>
    <source>
        <strain evidence="6">SAOS 153D</strain>
    </source>
</reference>
<feature type="domain" description="Tyr recombinase" evidence="5">
    <location>
        <begin position="443"/>
        <end position="634"/>
    </location>
</feature>
<dbReference type="GO" id="GO:0015074">
    <property type="term" value="P:DNA integration"/>
    <property type="evidence" value="ECO:0007669"/>
    <property type="project" value="UniProtKB-KW"/>
</dbReference>